<dbReference type="SUPFAM" id="SSF49879">
    <property type="entry name" value="SMAD/FHA domain"/>
    <property type="match status" value="1"/>
</dbReference>
<organism evidence="8 9">
    <name type="scientific">Lachnoanaerobaculum saburreum</name>
    <dbReference type="NCBI Taxonomy" id="467210"/>
    <lineage>
        <taxon>Bacteria</taxon>
        <taxon>Bacillati</taxon>
        <taxon>Bacillota</taxon>
        <taxon>Clostridia</taxon>
        <taxon>Lachnospirales</taxon>
        <taxon>Lachnospiraceae</taxon>
        <taxon>Lachnoanaerobaculum</taxon>
    </lineage>
</organism>
<dbReference type="Proteomes" id="UP000070394">
    <property type="component" value="Unassembled WGS sequence"/>
</dbReference>
<keyword evidence="1 3" id="KW-0547">Nucleotide-binding</keyword>
<name>A0A133ZHX2_9FIRM</name>
<dbReference type="PANTHER" id="PTHR22683:SF1">
    <property type="entry name" value="TYPE VII SECRETION SYSTEM PROTEIN ESSC"/>
    <property type="match status" value="1"/>
</dbReference>
<evidence type="ECO:0000313" key="9">
    <source>
        <dbReference type="Proteomes" id="UP000070394"/>
    </source>
</evidence>
<evidence type="ECO:0000256" key="3">
    <source>
        <dbReference type="PROSITE-ProRule" id="PRU00289"/>
    </source>
</evidence>
<feature type="binding site" evidence="3">
    <location>
        <begin position="1154"/>
        <end position="1161"/>
    </location>
    <ligand>
        <name>ATP</name>
        <dbReference type="ChEBI" id="CHEBI:30616"/>
    </ligand>
</feature>
<dbReference type="SUPFAM" id="SSF52540">
    <property type="entry name" value="P-loop containing nucleoside triphosphate hydrolases"/>
    <property type="match status" value="2"/>
</dbReference>
<feature type="coiled-coil region" evidence="4">
    <location>
        <begin position="406"/>
        <end position="433"/>
    </location>
</feature>
<evidence type="ECO:0000256" key="1">
    <source>
        <dbReference type="ARBA" id="ARBA00022741"/>
    </source>
</evidence>
<dbReference type="CDD" id="cd00060">
    <property type="entry name" value="FHA"/>
    <property type="match status" value="1"/>
</dbReference>
<dbReference type="InterPro" id="IPR003593">
    <property type="entry name" value="AAA+_ATPase"/>
</dbReference>
<sequence length="1741" mass="197721">MNLVLTVYGISAFKEYLLPSMDNTNYSIVIEGALFEIGDDISLNLEVVDRKWSIEKSEHYTIESKCEESEIYKLKNGDRKTIVFSSNYQLELIVSEVSNDALLTEKYDISKLNQISIGRDRSNDISYDGMKLVGKFHADIYRRGNEFVLRDKSKNGTFINGRRIKEYGKTNDAECVLIFGDCIDIYGLRLIYMKDFLAIRNKNGAVISDNLVKADVKEYVAEINAKSENHKLFHRSPRFIPEIDTKPIEIEGPPDERRTEKRPLYMVIGQPLTMMIPMVLGTTLMSFARGGNSAFMYTGIITSVGSAVVGTVWALTNMNHAKKMDKEYNEKRIRKYGDYLNKAREEVVDKYNKNTKALDEIYSCFAPLDIEASGKLWNRNNRHTDFLSHRVGIGEVDFQAEIVVPKEKFSLDYDELEEKARGIRHEYSKLRDVPICVDLLNNKLIGVIGGEGKTGCYQIMNNLVAQIVSANSYFDVKTVFLYDDSKEIDRDKWEFAKWLPHSWSDDRSTRFIAGNKNTAGEVCYEIARVLRGRIENNDVEEENISLKPHYIIFIENSKLLEDEIIAKYIYDPLLKCGITSVLMVENYDDLPNECEYIIENTQNYAGIYDVQKIDKRVDVKFDMVYDYDLLEFARQLSKVRLEEAGVNGEVPSMLTFFEMYNVKKPEELKAIDRWKKGRTYESMRALIGQKSGCQDMYLDINEKYHGPHGLLAGTTGAGKSETLQTYMLSLSLNFSPDDIGFFVIDYKGGGMANLFDKLPHMINQISNLSGNQVRRALVSIKSENVRRQKIFNEYGVNNIDKYTKLYKNGEAKVPVPHLIIVIDEFAQLKKEQPDFMQEIVSVSQVGRSLGVHLILATQRPGGVVSEDIRSNTKFKVCLRVQSKSDSSEVLGRSDAAYITQSGRGYLQVGSDEVFDLFQTAWSGAEYDDMETDDNLEIAKMLSESGKPIIVGSVKKRKRAEAQAERWIDSLVNIVDRSLANLGLKLEEVNTDVQNSTVLMDSIFDLITAENIIYERNTYNEKKMLNLIDLYKNVVSMRDGSTNIARDLIAVASLTGVKLPDMAKHSQLEAVVDYLANTAAENGYNRDFSLWMPLLPEMLELDDLPGYKESVFDGVSYKDKNGLGVMVGLVDDIENQGQYPLVVDVEKSGNTLLYGGVSTGKTTFMCTYIYSLISTVSPEDVRLYIASYSNDSLAWFADAPHIDKLIKRDSDTNLKESLLVDIVREMEMRDEMFEGENFEQYNKHNPEDKLPSIIVLIDNANDFIKDVPNSKTNILKILQRGMNLGVYVVVSVVKNDFEGFNSAMSEYFRNVISLVQNDKFDYVCSMRIKNPDILPDENVKGRGLCKLGDRTMEFQTAVPYGNMDDISEKIKSRCRELNGSVESDELKERGIKKRRITGELPKTLAEFADISNVAKSMEKGDFIPVGYTDDIAHEIAGINLRRVYKYVFMGSNLDEVDNGFNVAVSMAAKLGDVFIFDFEKKSERLAVNIGAKLVDNPSDAVDEMISSYMKLVVPYRDKILKFIADNNIDTENPKDADLLYDYIFEKNKIKKVFWCIRNLKDFVKGINGICEAEDKKIIEVKKQKRLEYNEKRALNPDMEEVTDAMLNNMIEKVISRDVINKANWVKSLTKIASIYCARNLYWIVENTETDLVDLGQRARSLFEAIRSDRTLMKDDGTTILTLKDVIGMQFGGKVVDYGKYSMNGLPINEISGELRSGVGFTTKTEFSKSAGIVVVPQAEYID</sequence>
<dbReference type="Pfam" id="PF01580">
    <property type="entry name" value="FtsK_SpoIIIE"/>
    <property type="match status" value="2"/>
</dbReference>
<dbReference type="InterPro" id="IPR000253">
    <property type="entry name" value="FHA_dom"/>
</dbReference>
<evidence type="ECO:0000256" key="2">
    <source>
        <dbReference type="ARBA" id="ARBA00022840"/>
    </source>
</evidence>
<dbReference type="GO" id="GO:0016020">
    <property type="term" value="C:membrane"/>
    <property type="evidence" value="ECO:0007669"/>
    <property type="project" value="UniProtKB-SubCell"/>
</dbReference>
<gene>
    <name evidence="8" type="ORF">HMPREF1866_02208</name>
</gene>
<feature type="transmembrane region" description="Helical" evidence="5">
    <location>
        <begin position="294"/>
        <end position="316"/>
    </location>
</feature>
<keyword evidence="9" id="KW-1185">Reference proteome</keyword>
<feature type="domain" description="FtsK" evidence="7">
    <location>
        <begin position="693"/>
        <end position="887"/>
    </location>
</feature>
<proteinExistence type="predicted"/>
<dbReference type="Gene3D" id="3.40.50.300">
    <property type="entry name" value="P-loop containing nucleotide triphosphate hydrolases"/>
    <property type="match status" value="2"/>
</dbReference>
<dbReference type="Gene3D" id="2.60.200.20">
    <property type="match status" value="1"/>
</dbReference>
<dbReference type="PANTHER" id="PTHR22683">
    <property type="entry name" value="SPORULATION PROTEIN RELATED"/>
    <property type="match status" value="1"/>
</dbReference>
<evidence type="ECO:0000259" key="7">
    <source>
        <dbReference type="PROSITE" id="PS50901"/>
    </source>
</evidence>
<dbReference type="OrthoDB" id="9807790at2"/>
<keyword evidence="5" id="KW-0472">Membrane</keyword>
<dbReference type="PROSITE" id="PS50901">
    <property type="entry name" value="FTSK"/>
    <property type="match status" value="2"/>
</dbReference>
<dbReference type="PATRIC" id="fig|467210.3.peg.2186"/>
<feature type="domain" description="FtsK" evidence="7">
    <location>
        <begin position="1137"/>
        <end position="1322"/>
    </location>
</feature>
<dbReference type="RefSeq" id="WP_060931816.1">
    <property type="nucleotide sequence ID" value="NZ_KQ959840.1"/>
</dbReference>
<evidence type="ECO:0000313" key="8">
    <source>
        <dbReference type="EMBL" id="KXB55035.1"/>
    </source>
</evidence>
<keyword evidence="2 3" id="KW-0067">ATP-binding</keyword>
<keyword evidence="4" id="KW-0175">Coiled coil</keyword>
<dbReference type="Pfam" id="PF00498">
    <property type="entry name" value="FHA"/>
    <property type="match status" value="1"/>
</dbReference>
<dbReference type="GO" id="GO:0005524">
    <property type="term" value="F:ATP binding"/>
    <property type="evidence" value="ECO:0007669"/>
    <property type="project" value="UniProtKB-UniRule"/>
</dbReference>
<feature type="domain" description="FHA" evidence="6">
    <location>
        <begin position="115"/>
        <end position="164"/>
    </location>
</feature>
<dbReference type="SMART" id="SM00240">
    <property type="entry name" value="FHA"/>
    <property type="match status" value="1"/>
</dbReference>
<dbReference type="InterPro" id="IPR027417">
    <property type="entry name" value="P-loop_NTPase"/>
</dbReference>
<feature type="binding site" evidence="3">
    <location>
        <begin position="713"/>
        <end position="720"/>
    </location>
    <ligand>
        <name>ATP</name>
        <dbReference type="ChEBI" id="CHEBI:30616"/>
    </ligand>
</feature>
<dbReference type="SMART" id="SM00382">
    <property type="entry name" value="AAA"/>
    <property type="match status" value="2"/>
</dbReference>
<dbReference type="InterPro" id="IPR050206">
    <property type="entry name" value="FtsK/SpoIIIE/SftA"/>
</dbReference>
<dbReference type="EMBL" id="LSDA01000121">
    <property type="protein sequence ID" value="KXB55035.1"/>
    <property type="molecule type" value="Genomic_DNA"/>
</dbReference>
<dbReference type="STRING" id="467210.HMPREF1866_02208"/>
<keyword evidence="5" id="KW-0812">Transmembrane</keyword>
<dbReference type="InterPro" id="IPR002543">
    <property type="entry name" value="FtsK_dom"/>
</dbReference>
<evidence type="ECO:0000259" key="6">
    <source>
        <dbReference type="PROSITE" id="PS50006"/>
    </source>
</evidence>
<evidence type="ECO:0000256" key="4">
    <source>
        <dbReference type="SAM" id="Coils"/>
    </source>
</evidence>
<dbReference type="PROSITE" id="PS50006">
    <property type="entry name" value="FHA_DOMAIN"/>
    <property type="match status" value="1"/>
</dbReference>
<evidence type="ECO:0000256" key="5">
    <source>
        <dbReference type="SAM" id="Phobius"/>
    </source>
</evidence>
<dbReference type="GO" id="GO:0003677">
    <property type="term" value="F:DNA binding"/>
    <property type="evidence" value="ECO:0007669"/>
    <property type="project" value="InterPro"/>
</dbReference>
<dbReference type="InterPro" id="IPR008984">
    <property type="entry name" value="SMAD_FHA_dom_sf"/>
</dbReference>
<protein>
    <submittedName>
        <fullName evidence="8">Type VII secretion protein EssC</fullName>
    </submittedName>
</protein>
<accession>A0A133ZHX2</accession>
<keyword evidence="5" id="KW-1133">Transmembrane helix</keyword>
<comment type="caution">
    <text evidence="8">The sequence shown here is derived from an EMBL/GenBank/DDBJ whole genome shotgun (WGS) entry which is preliminary data.</text>
</comment>
<feature type="transmembrane region" description="Helical" evidence="5">
    <location>
        <begin position="264"/>
        <end position="288"/>
    </location>
</feature>
<dbReference type="CDD" id="cd01127">
    <property type="entry name" value="TrwB_TraG_TraD_VirD4"/>
    <property type="match status" value="1"/>
</dbReference>
<reference evidence="9" key="1">
    <citation type="submission" date="2016-01" db="EMBL/GenBank/DDBJ databases">
        <authorList>
            <person name="Mitreva M."/>
            <person name="Pepin K.H."/>
            <person name="Mihindukulasuriya K.A."/>
            <person name="Fulton R."/>
            <person name="Fronick C."/>
            <person name="O'Laughlin M."/>
            <person name="Miner T."/>
            <person name="Herter B."/>
            <person name="Rosa B.A."/>
            <person name="Cordes M."/>
            <person name="Tomlinson C."/>
            <person name="Wollam A."/>
            <person name="Palsikar V.B."/>
            <person name="Mardis E.R."/>
            <person name="Wilson R.K."/>
        </authorList>
    </citation>
    <scope>NUCLEOTIDE SEQUENCE [LARGE SCALE GENOMIC DNA]</scope>
    <source>
        <strain evidence="9">DNF00896</strain>
    </source>
</reference>